<evidence type="ECO:0000256" key="6">
    <source>
        <dbReference type="ARBA" id="ARBA00023211"/>
    </source>
</evidence>
<evidence type="ECO:0000256" key="5">
    <source>
        <dbReference type="ARBA" id="ARBA00023002"/>
    </source>
</evidence>
<dbReference type="InterPro" id="IPR003821">
    <property type="entry name" value="DXP_reductoisomerase"/>
</dbReference>
<dbReference type="InterPro" id="IPR013644">
    <property type="entry name" value="DXP_reductoisomerase_C"/>
</dbReference>
<comment type="pathway">
    <text evidence="1 9">Isoprenoid biosynthesis; isopentenyl diphosphate biosynthesis via DXP pathway; isopentenyl diphosphate from 1-deoxy-D-xylulose 5-phosphate: step 1/6.</text>
</comment>
<dbReference type="Proteomes" id="UP001219956">
    <property type="component" value="Unassembled WGS sequence"/>
</dbReference>
<keyword evidence="3 9" id="KW-0479">Metal-binding</keyword>
<evidence type="ECO:0000256" key="4">
    <source>
        <dbReference type="ARBA" id="ARBA00022857"/>
    </source>
</evidence>
<keyword evidence="14" id="KW-1185">Reference proteome</keyword>
<evidence type="ECO:0000256" key="9">
    <source>
        <dbReference type="HAMAP-Rule" id="MF_00183"/>
    </source>
</evidence>
<feature type="binding site" evidence="9">
    <location>
        <position position="224"/>
    </location>
    <ligand>
        <name>1-deoxy-D-xylulose 5-phosphate</name>
        <dbReference type="ChEBI" id="CHEBI:57792"/>
    </ligand>
</feature>
<dbReference type="NCBIfam" id="TIGR00243">
    <property type="entry name" value="Dxr"/>
    <property type="match status" value="1"/>
</dbReference>
<proteinExistence type="inferred from homology"/>
<feature type="binding site" evidence="9">
    <location>
        <position position="212"/>
    </location>
    <ligand>
        <name>NADPH</name>
        <dbReference type="ChEBI" id="CHEBI:57783"/>
    </ligand>
</feature>
<evidence type="ECO:0000256" key="7">
    <source>
        <dbReference type="ARBA" id="ARBA00023229"/>
    </source>
</evidence>
<dbReference type="Pfam" id="PF08436">
    <property type="entry name" value="DXP_redisom_C"/>
    <property type="match status" value="1"/>
</dbReference>
<dbReference type="GO" id="GO:0030604">
    <property type="term" value="F:1-deoxy-D-xylulose-5-phosphate reductoisomerase activity"/>
    <property type="evidence" value="ECO:0007669"/>
    <property type="project" value="UniProtKB-EC"/>
</dbReference>
<comment type="similarity">
    <text evidence="2 9">Belongs to the DXR family.</text>
</comment>
<feature type="binding site" evidence="9">
    <location>
        <position position="219"/>
    </location>
    <ligand>
        <name>1-deoxy-D-xylulose 5-phosphate</name>
        <dbReference type="ChEBI" id="CHEBI:57792"/>
    </ligand>
</feature>
<feature type="binding site" evidence="9">
    <location>
        <position position="228"/>
    </location>
    <ligand>
        <name>Mn(2+)</name>
        <dbReference type="ChEBI" id="CHEBI:29035"/>
    </ligand>
</feature>
<comment type="caution">
    <text evidence="9">Lacks conserved residue(s) required for the propagation of feature annotation.</text>
</comment>
<sequence>MTIQLITVLGATGSIGTNTLDVVAMHPQRYRVFALAAHSQVDKLFAQCLQHKPRYAVLIDPQAASRLRKLLAEAGSDTQVLQGEAALAEVSTASEVDMVMAAIVGAAGLRPTLAAARAGKRILLANKESLVVAGDLFMHAVRESGATLLPVDSEHNALFQALPAGFDGDLAAAGVVELILTASGGPFRHHTLEQLQHVTAEDACKHPNWVMGRKISVDSASLMNKGLEVIEAHWLFNTPAEQIKVVVHPQSVIHSMVRYHDGSILAQLGSPDMRTPIAYAMAWPQRIAAPVQALDFLTMGALTFEAPDLQRFPCLKLAFDCLKAGGDASAVMNAANEVAVASFLAGRIGFLQIPQLIERALSHSDLSLSSDLDCLLAKDAAARALVSGWVPA</sequence>
<dbReference type="PANTHER" id="PTHR30525:SF0">
    <property type="entry name" value="1-DEOXY-D-XYLULOSE 5-PHOSPHATE REDUCTOISOMERASE, CHLOROPLASTIC"/>
    <property type="match status" value="1"/>
</dbReference>
<feature type="binding site" evidence="9">
    <location>
        <position position="153"/>
    </location>
    <ligand>
        <name>1-deoxy-D-xylulose 5-phosphate</name>
        <dbReference type="ChEBI" id="CHEBI:57792"/>
    </ligand>
</feature>
<protein>
    <recommendedName>
        <fullName evidence="9">1-deoxy-D-xylulose 5-phosphate reductoisomerase</fullName>
        <shortName evidence="9">DXP reductoisomerase</shortName>
        <ecNumber evidence="9">1.1.1.267</ecNumber>
    </recommendedName>
    <alternativeName>
        <fullName evidence="9">1-deoxyxylulose-5-phosphate reductoisomerase</fullName>
    </alternativeName>
    <alternativeName>
        <fullName evidence="9">2-C-methyl-D-erythritol 4-phosphate synthase</fullName>
    </alternativeName>
</protein>
<dbReference type="SUPFAM" id="SSF51735">
    <property type="entry name" value="NAD(P)-binding Rossmann-fold domains"/>
    <property type="match status" value="1"/>
</dbReference>
<feature type="binding site" evidence="9">
    <location>
        <position position="14"/>
    </location>
    <ligand>
        <name>NADPH</name>
        <dbReference type="ChEBI" id="CHEBI:57783"/>
    </ligand>
</feature>
<dbReference type="NCBIfam" id="NF003938">
    <property type="entry name" value="PRK05447.1-1"/>
    <property type="match status" value="1"/>
</dbReference>
<dbReference type="Gene3D" id="1.10.1740.10">
    <property type="match status" value="1"/>
</dbReference>
<dbReference type="Pfam" id="PF02670">
    <property type="entry name" value="DXP_reductoisom"/>
    <property type="match status" value="1"/>
</dbReference>
<comment type="caution">
    <text evidence="13">The sequence shown here is derived from an EMBL/GenBank/DDBJ whole genome shotgun (WGS) entry which is preliminary data.</text>
</comment>
<evidence type="ECO:0000256" key="2">
    <source>
        <dbReference type="ARBA" id="ARBA00006825"/>
    </source>
</evidence>
<feature type="binding site" evidence="9">
    <location>
        <position position="225"/>
    </location>
    <ligand>
        <name>1-deoxy-D-xylulose 5-phosphate</name>
        <dbReference type="ChEBI" id="CHEBI:57792"/>
    </ligand>
</feature>
<evidence type="ECO:0000259" key="12">
    <source>
        <dbReference type="Pfam" id="PF13288"/>
    </source>
</evidence>
<feature type="binding site" evidence="9">
    <location>
        <position position="206"/>
    </location>
    <ligand>
        <name>1-deoxy-D-xylulose 5-phosphate</name>
        <dbReference type="ChEBI" id="CHEBI:57792"/>
    </ligand>
</feature>
<evidence type="ECO:0000259" key="11">
    <source>
        <dbReference type="Pfam" id="PF08436"/>
    </source>
</evidence>
<keyword evidence="9" id="KW-0460">Magnesium</keyword>
<dbReference type="EC" id="1.1.1.267" evidence="9"/>
<keyword evidence="4 9" id="KW-0521">NADP</keyword>
<evidence type="ECO:0000256" key="8">
    <source>
        <dbReference type="ARBA" id="ARBA00048543"/>
    </source>
</evidence>
<evidence type="ECO:0000313" key="14">
    <source>
        <dbReference type="Proteomes" id="UP001219956"/>
    </source>
</evidence>
<keyword evidence="7 9" id="KW-0414">Isoprene biosynthesis</keyword>
<evidence type="ECO:0000313" key="13">
    <source>
        <dbReference type="EMBL" id="MDC7718846.1"/>
    </source>
</evidence>
<keyword evidence="6 9" id="KW-0464">Manganese</keyword>
<feature type="domain" description="1-deoxy-D-xylulose 5-phosphate reductoisomerase C-terminal" evidence="11">
    <location>
        <begin position="148"/>
        <end position="236"/>
    </location>
</feature>
<dbReference type="InterPro" id="IPR013512">
    <property type="entry name" value="DXP_reductoisomerase_N"/>
</dbReference>
<organism evidence="13 14">
    <name type="scientific">Vogesella aquatica</name>
    <dbReference type="NCBI Taxonomy" id="2984206"/>
    <lineage>
        <taxon>Bacteria</taxon>
        <taxon>Pseudomonadati</taxon>
        <taxon>Pseudomonadota</taxon>
        <taxon>Betaproteobacteria</taxon>
        <taxon>Neisseriales</taxon>
        <taxon>Chromobacteriaceae</taxon>
        <taxon>Vogesella</taxon>
    </lineage>
</organism>
<feature type="domain" description="1-deoxy-D-xylulose 5-phosphate reductoisomerase N-terminal" evidence="10">
    <location>
        <begin position="6"/>
        <end position="134"/>
    </location>
</feature>
<evidence type="ECO:0000259" key="10">
    <source>
        <dbReference type="Pfam" id="PF02670"/>
    </source>
</evidence>
<dbReference type="NCBIfam" id="NF009114">
    <property type="entry name" value="PRK12464.1"/>
    <property type="match status" value="1"/>
</dbReference>
<evidence type="ECO:0000256" key="1">
    <source>
        <dbReference type="ARBA" id="ARBA00005094"/>
    </source>
</evidence>
<gene>
    <name evidence="13" type="primary">ispC</name>
    <name evidence="9" type="synonym">dxr</name>
    <name evidence="13" type="ORF">PQU95_16720</name>
</gene>
<feature type="binding site" evidence="9">
    <location>
        <position position="154"/>
    </location>
    <ligand>
        <name>1-deoxy-D-xylulose 5-phosphate</name>
        <dbReference type="ChEBI" id="CHEBI:57792"/>
    </ligand>
</feature>
<feature type="binding site" evidence="9">
    <location>
        <position position="228"/>
    </location>
    <ligand>
        <name>1-deoxy-D-xylulose 5-phosphate</name>
        <dbReference type="ChEBI" id="CHEBI:57792"/>
    </ligand>
</feature>
<dbReference type="InterPro" id="IPR026877">
    <property type="entry name" value="DXPR_C"/>
</dbReference>
<feature type="binding site" evidence="9">
    <location>
        <position position="128"/>
    </location>
    <ligand>
        <name>NADPH</name>
        <dbReference type="ChEBI" id="CHEBI:57783"/>
    </ligand>
</feature>
<comment type="function">
    <text evidence="9">Catalyzes the NADPH-dependent rearrangement and reduction of 1-deoxy-D-xylulose-5-phosphate (DXP) to 2-C-methyl-D-erythritol 4-phosphate (MEP).</text>
</comment>
<feature type="binding site" evidence="9">
    <location>
        <position position="126"/>
    </location>
    <ligand>
        <name>NADPH</name>
        <dbReference type="ChEBI" id="CHEBI:57783"/>
    </ligand>
</feature>
<dbReference type="SUPFAM" id="SSF55347">
    <property type="entry name" value="Glyceraldehyde-3-phosphate dehydrogenase-like, C-terminal domain"/>
    <property type="match status" value="1"/>
</dbReference>
<dbReference type="Gene3D" id="3.40.50.720">
    <property type="entry name" value="NAD(P)-binding Rossmann-like Domain"/>
    <property type="match status" value="1"/>
</dbReference>
<feature type="domain" description="DXP reductoisomerase C-terminal" evidence="12">
    <location>
        <begin position="268"/>
        <end position="384"/>
    </location>
</feature>
<feature type="binding site" evidence="9">
    <location>
        <position position="183"/>
    </location>
    <ligand>
        <name>1-deoxy-D-xylulose 5-phosphate</name>
        <dbReference type="ChEBI" id="CHEBI:57792"/>
    </ligand>
</feature>
<evidence type="ECO:0000256" key="3">
    <source>
        <dbReference type="ARBA" id="ARBA00022723"/>
    </source>
</evidence>
<dbReference type="PIRSF" id="PIRSF006205">
    <property type="entry name" value="Dxp_reductismrs"/>
    <property type="match status" value="1"/>
</dbReference>
<dbReference type="EMBL" id="JAQQLF010000026">
    <property type="protein sequence ID" value="MDC7718846.1"/>
    <property type="molecule type" value="Genomic_DNA"/>
</dbReference>
<feature type="binding site" evidence="9">
    <location>
        <position position="127"/>
    </location>
    <ligand>
        <name>1-deoxy-D-xylulose 5-phosphate</name>
        <dbReference type="ChEBI" id="CHEBI:57792"/>
    </ligand>
</feature>
<dbReference type="SUPFAM" id="SSF69055">
    <property type="entry name" value="1-deoxy-D-xylulose-5-phosphate reductoisomerase, C-terminal domain"/>
    <property type="match status" value="1"/>
</dbReference>
<feature type="binding site" evidence="9">
    <location>
        <position position="152"/>
    </location>
    <ligand>
        <name>Mn(2+)</name>
        <dbReference type="ChEBI" id="CHEBI:29035"/>
    </ligand>
</feature>
<reference evidence="13 14" key="1">
    <citation type="submission" date="2023-01" db="EMBL/GenBank/DDBJ databases">
        <title>Novel species of the genus Vogesella isolated from rivers.</title>
        <authorList>
            <person name="Lu H."/>
        </authorList>
    </citation>
    <scope>NUCLEOTIDE SEQUENCE [LARGE SCALE GENOMIC DNA]</scope>
    <source>
        <strain evidence="13 14">DC21W</strain>
    </source>
</reference>
<feature type="binding site" evidence="9">
    <location>
        <position position="12"/>
    </location>
    <ligand>
        <name>NADPH</name>
        <dbReference type="ChEBI" id="CHEBI:57783"/>
    </ligand>
</feature>
<dbReference type="RefSeq" id="WP_272753062.1">
    <property type="nucleotide sequence ID" value="NZ_JAQQLF010000026.1"/>
</dbReference>
<name>A0ABT5J1Y4_9NEIS</name>
<feature type="binding site" evidence="9">
    <location>
        <position position="13"/>
    </location>
    <ligand>
        <name>NADPH</name>
        <dbReference type="ChEBI" id="CHEBI:57783"/>
    </ligand>
</feature>
<comment type="cofactor">
    <cofactor evidence="9">
        <name>Mg(2+)</name>
        <dbReference type="ChEBI" id="CHEBI:18420"/>
    </cofactor>
    <cofactor evidence="9">
        <name>Mn(2+)</name>
        <dbReference type="ChEBI" id="CHEBI:29035"/>
    </cofactor>
</comment>
<accession>A0ABT5J1Y4</accession>
<feature type="binding site" evidence="9">
    <location>
        <position position="15"/>
    </location>
    <ligand>
        <name>NADPH</name>
        <dbReference type="ChEBI" id="CHEBI:57783"/>
    </ligand>
</feature>
<feature type="binding site" evidence="9">
    <location>
        <position position="154"/>
    </location>
    <ligand>
        <name>Mn(2+)</name>
        <dbReference type="ChEBI" id="CHEBI:29035"/>
    </ligand>
</feature>
<keyword evidence="5 9" id="KW-0560">Oxidoreductase</keyword>
<dbReference type="InterPro" id="IPR036169">
    <property type="entry name" value="DXPR_C_sf"/>
</dbReference>
<dbReference type="PANTHER" id="PTHR30525">
    <property type="entry name" value="1-DEOXY-D-XYLULOSE 5-PHOSPHATE REDUCTOISOMERASE"/>
    <property type="match status" value="1"/>
</dbReference>
<dbReference type="HAMAP" id="MF_00183">
    <property type="entry name" value="DXP_reductoisom"/>
    <property type="match status" value="1"/>
</dbReference>
<comment type="catalytic activity">
    <reaction evidence="8">
        <text>2-C-methyl-D-erythritol 4-phosphate + NADP(+) = 1-deoxy-D-xylulose 5-phosphate + NADPH + H(+)</text>
        <dbReference type="Rhea" id="RHEA:13717"/>
        <dbReference type="ChEBI" id="CHEBI:15378"/>
        <dbReference type="ChEBI" id="CHEBI:57783"/>
        <dbReference type="ChEBI" id="CHEBI:57792"/>
        <dbReference type="ChEBI" id="CHEBI:58262"/>
        <dbReference type="ChEBI" id="CHEBI:58349"/>
        <dbReference type="EC" id="1.1.1.267"/>
    </reaction>
    <physiologicalReaction direction="right-to-left" evidence="8">
        <dbReference type="Rhea" id="RHEA:13719"/>
    </physiologicalReaction>
</comment>
<dbReference type="InterPro" id="IPR036291">
    <property type="entry name" value="NAD(P)-bd_dom_sf"/>
</dbReference>
<dbReference type="Pfam" id="PF13288">
    <property type="entry name" value="DXPR_C"/>
    <property type="match status" value="1"/>
</dbReference>